<keyword evidence="3" id="KW-0812">Transmembrane</keyword>
<protein>
    <submittedName>
        <fullName evidence="8">Peroxisomal long-chain fatty acid import protein 1</fullName>
    </submittedName>
</protein>
<proteinExistence type="inferred from homology"/>
<keyword evidence="5" id="KW-0472">Membrane</keyword>
<dbReference type="Pfam" id="PF00005">
    <property type="entry name" value="ABC_tran"/>
    <property type="match status" value="1"/>
</dbReference>
<evidence type="ECO:0000256" key="2">
    <source>
        <dbReference type="ARBA" id="ARBA00022448"/>
    </source>
</evidence>
<dbReference type="InterPro" id="IPR027417">
    <property type="entry name" value="P-loop_NTPase"/>
</dbReference>
<dbReference type="SUPFAM" id="SSF52540">
    <property type="entry name" value="P-loop containing nucleoside triphosphate hydrolases"/>
    <property type="match status" value="1"/>
</dbReference>
<evidence type="ECO:0000259" key="7">
    <source>
        <dbReference type="Pfam" id="PF00005"/>
    </source>
</evidence>
<evidence type="ECO:0000313" key="8">
    <source>
        <dbReference type="EMBL" id="PNH02151.1"/>
    </source>
</evidence>
<evidence type="ECO:0000256" key="3">
    <source>
        <dbReference type="ARBA" id="ARBA00022692"/>
    </source>
</evidence>
<dbReference type="PANTHER" id="PTHR11384">
    <property type="entry name" value="ATP-BINDING CASSETTE, SUB-FAMILY D MEMBER"/>
    <property type="match status" value="1"/>
</dbReference>
<feature type="region of interest" description="Disordered" evidence="6">
    <location>
        <begin position="153"/>
        <end position="185"/>
    </location>
</feature>
<keyword evidence="4" id="KW-1133">Transmembrane helix</keyword>
<reference evidence="8 9" key="1">
    <citation type="journal article" date="2017" name="Mol. Biol. Evol.">
        <title>The 4-celled Tetrabaena socialis nuclear genome reveals the essential components for genetic control of cell number at the origin of multicellularity in the volvocine lineage.</title>
        <authorList>
            <person name="Featherston J."/>
            <person name="Arakaki Y."/>
            <person name="Hanschen E.R."/>
            <person name="Ferris P.J."/>
            <person name="Michod R.E."/>
            <person name="Olson B.J.S.C."/>
            <person name="Nozaki H."/>
            <person name="Durand P.M."/>
        </authorList>
    </citation>
    <scope>NUCLEOTIDE SEQUENCE [LARGE SCALE GENOMIC DNA]</scope>
    <source>
        <strain evidence="8 9">NIES-571</strain>
    </source>
</reference>
<organism evidence="8 9">
    <name type="scientific">Tetrabaena socialis</name>
    <dbReference type="NCBI Taxonomy" id="47790"/>
    <lineage>
        <taxon>Eukaryota</taxon>
        <taxon>Viridiplantae</taxon>
        <taxon>Chlorophyta</taxon>
        <taxon>core chlorophytes</taxon>
        <taxon>Chlorophyceae</taxon>
        <taxon>CS clade</taxon>
        <taxon>Chlamydomonadales</taxon>
        <taxon>Tetrabaenaceae</taxon>
        <taxon>Tetrabaena</taxon>
    </lineage>
</organism>
<dbReference type="GO" id="GO:0007031">
    <property type="term" value="P:peroxisome organization"/>
    <property type="evidence" value="ECO:0007669"/>
    <property type="project" value="TreeGrafter"/>
</dbReference>
<evidence type="ECO:0000256" key="4">
    <source>
        <dbReference type="ARBA" id="ARBA00022989"/>
    </source>
</evidence>
<gene>
    <name evidence="8" type="ORF">TSOC_011910</name>
</gene>
<evidence type="ECO:0000256" key="6">
    <source>
        <dbReference type="SAM" id="MobiDB-lite"/>
    </source>
</evidence>
<dbReference type="Proteomes" id="UP000236333">
    <property type="component" value="Unassembled WGS sequence"/>
</dbReference>
<dbReference type="GO" id="GO:0005324">
    <property type="term" value="F:long-chain fatty acid transmembrane transporter activity"/>
    <property type="evidence" value="ECO:0007669"/>
    <property type="project" value="TreeGrafter"/>
</dbReference>
<dbReference type="GO" id="GO:0015910">
    <property type="term" value="P:long-chain fatty acid import into peroxisome"/>
    <property type="evidence" value="ECO:0007669"/>
    <property type="project" value="TreeGrafter"/>
</dbReference>
<evidence type="ECO:0000256" key="1">
    <source>
        <dbReference type="ARBA" id="ARBA00008575"/>
    </source>
</evidence>
<dbReference type="InterPro" id="IPR003439">
    <property type="entry name" value="ABC_transporter-like_ATP-bd"/>
</dbReference>
<accession>A0A2J7ZPG7</accession>
<keyword evidence="2" id="KW-0813">Transport</keyword>
<dbReference type="GO" id="GO:0005524">
    <property type="term" value="F:ATP binding"/>
    <property type="evidence" value="ECO:0007669"/>
    <property type="project" value="InterPro"/>
</dbReference>
<dbReference type="GO" id="GO:0042626">
    <property type="term" value="F:ATPase-coupled transmembrane transporter activity"/>
    <property type="evidence" value="ECO:0007669"/>
    <property type="project" value="TreeGrafter"/>
</dbReference>
<dbReference type="EMBL" id="PGGS01000714">
    <property type="protein sequence ID" value="PNH02151.1"/>
    <property type="molecule type" value="Genomic_DNA"/>
</dbReference>
<dbReference type="PANTHER" id="PTHR11384:SF67">
    <property type="entry name" value="ATP-BINDING CASSETTE SUB-FAMILY D MEMBER 1"/>
    <property type="match status" value="1"/>
</dbReference>
<dbReference type="GO" id="GO:0042760">
    <property type="term" value="P:very long-chain fatty acid catabolic process"/>
    <property type="evidence" value="ECO:0007669"/>
    <property type="project" value="TreeGrafter"/>
</dbReference>
<feature type="compositionally biased region" description="Gly residues" evidence="6">
    <location>
        <begin position="156"/>
        <end position="166"/>
    </location>
</feature>
<dbReference type="AlphaFoldDB" id="A0A2J7ZPG7"/>
<comment type="caution">
    <text evidence="8">The sequence shown here is derived from an EMBL/GenBank/DDBJ whole genome shotgun (WGS) entry which is preliminary data.</text>
</comment>
<feature type="domain" description="ABC transporter" evidence="7">
    <location>
        <begin position="15"/>
        <end position="50"/>
    </location>
</feature>
<dbReference type="GO" id="GO:0005778">
    <property type="term" value="C:peroxisomal membrane"/>
    <property type="evidence" value="ECO:0007669"/>
    <property type="project" value="TreeGrafter"/>
</dbReference>
<dbReference type="InterPro" id="IPR050835">
    <property type="entry name" value="ABC_transporter_sub-D"/>
</dbReference>
<name>A0A2J7ZPG7_9CHLO</name>
<dbReference type="GO" id="GO:0006635">
    <property type="term" value="P:fatty acid beta-oxidation"/>
    <property type="evidence" value="ECO:0007669"/>
    <property type="project" value="TreeGrafter"/>
</dbReference>
<dbReference type="Gene3D" id="3.40.50.300">
    <property type="entry name" value="P-loop containing nucleotide triphosphate hydrolases"/>
    <property type="match status" value="1"/>
</dbReference>
<evidence type="ECO:0000256" key="5">
    <source>
        <dbReference type="ARBA" id="ARBA00023136"/>
    </source>
</evidence>
<evidence type="ECO:0000313" key="9">
    <source>
        <dbReference type="Proteomes" id="UP000236333"/>
    </source>
</evidence>
<comment type="similarity">
    <text evidence="1">Belongs to the ABC transporter superfamily. ABCD family. Peroxisomal fatty acyl CoA transporter (TC 3.A.1.203) subfamily.</text>
</comment>
<sequence length="185" mass="18604">MMDSLGPSDGIPRTREVSFEVQLGRSVLLMGPNGCGKSSLFRVLAGLWPLQVTTIAGGIAVGAQYAVLDECTSAVSADGELRLCRECLRSGVTFPSIAYRPALKRFHSAVIYFNTNVSKTGHGWGTEALEDPAAPLAAQGSLPLAAGSGLAAAGGPPAGSGGGGSGSQVSTPTHAARRGGSAAAH</sequence>
<keyword evidence="9" id="KW-1185">Reference proteome</keyword>
<dbReference type="OrthoDB" id="422637at2759"/>
<dbReference type="GO" id="GO:0016887">
    <property type="term" value="F:ATP hydrolysis activity"/>
    <property type="evidence" value="ECO:0007669"/>
    <property type="project" value="InterPro"/>
</dbReference>